<protein>
    <submittedName>
        <fullName evidence="3">Uncharacterized protein</fullName>
    </submittedName>
</protein>
<accession>A0A0E0BTX5</accession>
<dbReference type="Gramene" id="OGLUM12G16870.7">
    <property type="protein sequence ID" value="OGLUM12G16870.7"/>
    <property type="gene ID" value="OGLUM12G16870"/>
</dbReference>
<organism evidence="3">
    <name type="scientific">Oryza glumipatula</name>
    <dbReference type="NCBI Taxonomy" id="40148"/>
    <lineage>
        <taxon>Eukaryota</taxon>
        <taxon>Viridiplantae</taxon>
        <taxon>Streptophyta</taxon>
        <taxon>Embryophyta</taxon>
        <taxon>Tracheophyta</taxon>
        <taxon>Spermatophyta</taxon>
        <taxon>Magnoliopsida</taxon>
        <taxon>Liliopsida</taxon>
        <taxon>Poales</taxon>
        <taxon>Poaceae</taxon>
        <taxon>BOP clade</taxon>
        <taxon>Oryzoideae</taxon>
        <taxon>Oryzeae</taxon>
        <taxon>Oryzinae</taxon>
        <taxon>Oryza</taxon>
    </lineage>
</organism>
<keyword evidence="4" id="KW-1185">Reference proteome</keyword>
<feature type="compositionally biased region" description="Polar residues" evidence="1">
    <location>
        <begin position="89"/>
        <end position="101"/>
    </location>
</feature>
<dbReference type="Proteomes" id="UP000026961">
    <property type="component" value="Chromosome 12"/>
</dbReference>
<reference evidence="3" key="1">
    <citation type="submission" date="2015-04" db="UniProtKB">
        <authorList>
            <consortium name="EnsemblPlants"/>
        </authorList>
    </citation>
    <scope>IDENTIFICATION</scope>
</reference>
<dbReference type="HOGENOM" id="CLU_2298918_0_0_1"/>
<proteinExistence type="predicted"/>
<feature type="signal peptide" evidence="2">
    <location>
        <begin position="1"/>
        <end position="23"/>
    </location>
</feature>
<reference evidence="3" key="2">
    <citation type="submission" date="2018-05" db="EMBL/GenBank/DDBJ databases">
        <title>OgluRS3 (Oryza glumaepatula Reference Sequence Version 3).</title>
        <authorList>
            <person name="Zhang J."/>
            <person name="Kudrna D."/>
            <person name="Lee S."/>
            <person name="Talag J."/>
            <person name="Welchert J."/>
            <person name="Wing R.A."/>
        </authorList>
    </citation>
    <scope>NUCLEOTIDE SEQUENCE [LARGE SCALE GENOMIC DNA]</scope>
</reference>
<feature type="region of interest" description="Disordered" evidence="1">
    <location>
        <begin position="29"/>
        <end position="101"/>
    </location>
</feature>
<evidence type="ECO:0000256" key="1">
    <source>
        <dbReference type="SAM" id="MobiDB-lite"/>
    </source>
</evidence>
<keyword evidence="2" id="KW-0732">Signal</keyword>
<evidence type="ECO:0000313" key="4">
    <source>
        <dbReference type="Proteomes" id="UP000026961"/>
    </source>
</evidence>
<dbReference type="EnsemblPlants" id="OGLUM12G16870.7">
    <property type="protein sequence ID" value="OGLUM12G16870.7"/>
    <property type="gene ID" value="OGLUM12G16870"/>
</dbReference>
<evidence type="ECO:0000313" key="3">
    <source>
        <dbReference type="EnsemblPlants" id="OGLUM12G16870.7"/>
    </source>
</evidence>
<feature type="compositionally biased region" description="Low complexity" evidence="1">
    <location>
        <begin position="68"/>
        <end position="78"/>
    </location>
</feature>
<feature type="chain" id="PRO_5002355106" evidence="2">
    <location>
        <begin position="24"/>
        <end position="101"/>
    </location>
</feature>
<name>A0A0E0BTX5_9ORYZ</name>
<sequence length="101" mass="10506">GLILSFPQLPWLVILSLFSLVRLEQSLTPGLPPVDPSSSTLAAGRFHHGIDRSGAARPRGGVAADPIRGAARAGRSGAEPATARPHPLSRSTSDSGIQHQI</sequence>
<dbReference type="AlphaFoldDB" id="A0A0E0BTX5"/>
<evidence type="ECO:0000256" key="2">
    <source>
        <dbReference type="SAM" id="SignalP"/>
    </source>
</evidence>